<accession>A0A6L8W7H1</accession>
<dbReference type="GO" id="GO:0009244">
    <property type="term" value="P:lipopolysaccharide core region biosynthetic process"/>
    <property type="evidence" value="ECO:0007669"/>
    <property type="project" value="TreeGrafter"/>
</dbReference>
<dbReference type="InterPro" id="IPR000917">
    <property type="entry name" value="Sulfatase_N"/>
</dbReference>
<proteinExistence type="predicted"/>
<dbReference type="GO" id="GO:0016776">
    <property type="term" value="F:phosphotransferase activity, phosphate group as acceptor"/>
    <property type="evidence" value="ECO:0007669"/>
    <property type="project" value="TreeGrafter"/>
</dbReference>
<gene>
    <name evidence="11" type="ORF">GQE98_10450</name>
</gene>
<keyword evidence="7 8" id="KW-0472">Membrane</keyword>
<protein>
    <submittedName>
        <fullName evidence="11">Phosphoethanolamine--lipid A transferase</fullName>
    </submittedName>
</protein>
<dbReference type="PANTHER" id="PTHR30443">
    <property type="entry name" value="INNER MEMBRANE PROTEIN"/>
    <property type="match status" value="1"/>
</dbReference>
<dbReference type="EMBL" id="WTUW01000002">
    <property type="protein sequence ID" value="MZR31051.1"/>
    <property type="molecule type" value="Genomic_DNA"/>
</dbReference>
<feature type="transmembrane region" description="Helical" evidence="8">
    <location>
        <begin position="48"/>
        <end position="71"/>
    </location>
</feature>
<feature type="domain" description="Phosphoethanolamine transferase N-terminal" evidence="10">
    <location>
        <begin position="57"/>
        <end position="203"/>
    </location>
</feature>
<evidence type="ECO:0000256" key="7">
    <source>
        <dbReference type="ARBA" id="ARBA00023136"/>
    </source>
</evidence>
<dbReference type="InterPro" id="IPR012549">
    <property type="entry name" value="EptA-like_N"/>
</dbReference>
<dbReference type="InterPro" id="IPR040423">
    <property type="entry name" value="PEA_transferase"/>
</dbReference>
<keyword evidence="4 11" id="KW-0808">Transferase</keyword>
<keyword evidence="6 8" id="KW-1133">Transmembrane helix</keyword>
<evidence type="ECO:0000256" key="3">
    <source>
        <dbReference type="ARBA" id="ARBA00022519"/>
    </source>
</evidence>
<evidence type="ECO:0000259" key="10">
    <source>
        <dbReference type="Pfam" id="PF08019"/>
    </source>
</evidence>
<reference evidence="11 12" key="1">
    <citation type="submission" date="2019-12" db="EMBL/GenBank/DDBJ databases">
        <title>Snethiella sp. nov. sp. isolated from sea sand.</title>
        <authorList>
            <person name="Kim J."/>
            <person name="Jeong S.E."/>
            <person name="Jung H.S."/>
            <person name="Jeon C.O."/>
        </authorList>
    </citation>
    <scope>NUCLEOTIDE SEQUENCE [LARGE SCALE GENOMIC DNA]</scope>
    <source>
        <strain evidence="11 12">DP05</strain>
    </source>
</reference>
<feature type="transmembrane region" description="Helical" evidence="8">
    <location>
        <begin position="154"/>
        <end position="173"/>
    </location>
</feature>
<dbReference type="NCBIfam" id="NF028537">
    <property type="entry name" value="P_eth_NH2_trans"/>
    <property type="match status" value="1"/>
</dbReference>
<keyword evidence="5 8" id="KW-0812">Transmembrane</keyword>
<feature type="transmembrane region" description="Helical" evidence="8">
    <location>
        <begin position="78"/>
        <end position="98"/>
    </location>
</feature>
<evidence type="ECO:0000259" key="9">
    <source>
        <dbReference type="Pfam" id="PF00884"/>
    </source>
</evidence>
<keyword evidence="12" id="KW-1185">Reference proteome</keyword>
<keyword evidence="3" id="KW-0997">Cell inner membrane</keyword>
<dbReference type="CDD" id="cd16017">
    <property type="entry name" value="LptA"/>
    <property type="match status" value="1"/>
</dbReference>
<feature type="domain" description="Sulfatase N-terminal" evidence="9">
    <location>
        <begin position="233"/>
        <end position="516"/>
    </location>
</feature>
<dbReference type="Pfam" id="PF08019">
    <property type="entry name" value="EptA_B_N"/>
    <property type="match status" value="1"/>
</dbReference>
<dbReference type="RefSeq" id="WP_161315582.1">
    <property type="nucleotide sequence ID" value="NZ_WTUW01000002.1"/>
</dbReference>
<dbReference type="GO" id="GO:0005886">
    <property type="term" value="C:plasma membrane"/>
    <property type="evidence" value="ECO:0007669"/>
    <property type="project" value="UniProtKB-SubCell"/>
</dbReference>
<evidence type="ECO:0000256" key="6">
    <source>
        <dbReference type="ARBA" id="ARBA00022989"/>
    </source>
</evidence>
<sequence>MSIQTKPRFSLSPSLLLWGVSAYLLVTANISFFTQTSAVYDIGQHLPFLVSQAVVLLCAIMLFATIFSFFLPVRLVAALFLITGAVVAYFSDTLGIIVDKEMIRNILGTDFHEAGDLLNWGLILRVGLLGFLPSILLFLIPVRKTSTLARQGRLATAAVAAVLMAGISMAPFGDSYASLFREHKPLRYFTNPTHPIYSAIKLAIDSGAGTIDTTFQSRVTSANIPPEDTEHELVIVVIGETARADHFSLNGYERETTPKLAKRKDVFSFHHMQSCGTSTAVSLPCMFSLDNREDFEIDKADYTENTLDVLKRAGISILWRDNNTGSQGVATRVNYQRFNTPDTNPVCDEEECRDIGMLTGLDDYIARQDGDILIVLHQIGSHGPAYFKRYPTEYATFTPDCQSKELGTCTEAEIVNAYDNSILYTDTLLDATIAFLEGKQDRYETSMIYLSDHGESLGEMGVYLHGMPRMLAPDTQTHVPFIVWAGDTSDIDRDRLQARIDDPLTHDDFSKILLEVFELIIDDNPTVSSRYILPVKRESYTH</sequence>
<organism evidence="11 12">
    <name type="scientific">Sneathiella litorea</name>
    <dbReference type="NCBI Taxonomy" id="2606216"/>
    <lineage>
        <taxon>Bacteria</taxon>
        <taxon>Pseudomonadati</taxon>
        <taxon>Pseudomonadota</taxon>
        <taxon>Alphaproteobacteria</taxon>
        <taxon>Sneathiellales</taxon>
        <taxon>Sneathiellaceae</taxon>
        <taxon>Sneathiella</taxon>
    </lineage>
</organism>
<evidence type="ECO:0000256" key="2">
    <source>
        <dbReference type="ARBA" id="ARBA00022475"/>
    </source>
</evidence>
<comment type="caution">
    <text evidence="11">The sequence shown here is derived from an EMBL/GenBank/DDBJ whole genome shotgun (WGS) entry which is preliminary data.</text>
</comment>
<dbReference type="AlphaFoldDB" id="A0A6L8W7H1"/>
<dbReference type="Proteomes" id="UP000476030">
    <property type="component" value="Unassembled WGS sequence"/>
</dbReference>
<evidence type="ECO:0000313" key="12">
    <source>
        <dbReference type="Proteomes" id="UP000476030"/>
    </source>
</evidence>
<evidence type="ECO:0000256" key="4">
    <source>
        <dbReference type="ARBA" id="ARBA00022679"/>
    </source>
</evidence>
<dbReference type="PANTHER" id="PTHR30443:SF0">
    <property type="entry name" value="PHOSPHOETHANOLAMINE TRANSFERASE EPTA"/>
    <property type="match status" value="1"/>
</dbReference>
<evidence type="ECO:0000256" key="8">
    <source>
        <dbReference type="SAM" id="Phobius"/>
    </source>
</evidence>
<dbReference type="Gene3D" id="3.40.720.10">
    <property type="entry name" value="Alkaline Phosphatase, subunit A"/>
    <property type="match status" value="1"/>
</dbReference>
<dbReference type="Pfam" id="PF00884">
    <property type="entry name" value="Sulfatase"/>
    <property type="match status" value="1"/>
</dbReference>
<dbReference type="SUPFAM" id="SSF53649">
    <property type="entry name" value="Alkaline phosphatase-like"/>
    <property type="match status" value="1"/>
</dbReference>
<evidence type="ECO:0000256" key="5">
    <source>
        <dbReference type="ARBA" id="ARBA00022692"/>
    </source>
</evidence>
<comment type="subcellular location">
    <subcellularLocation>
        <location evidence="1">Cell inner membrane</location>
        <topology evidence="1">Multi-pass membrane protein</topology>
    </subcellularLocation>
</comment>
<dbReference type="InterPro" id="IPR017850">
    <property type="entry name" value="Alkaline_phosphatase_core_sf"/>
</dbReference>
<name>A0A6L8W7H1_9PROT</name>
<evidence type="ECO:0000256" key="1">
    <source>
        <dbReference type="ARBA" id="ARBA00004429"/>
    </source>
</evidence>
<evidence type="ECO:0000313" key="11">
    <source>
        <dbReference type="EMBL" id="MZR31051.1"/>
    </source>
</evidence>
<keyword evidence="2" id="KW-1003">Cell membrane</keyword>
<dbReference type="InterPro" id="IPR058130">
    <property type="entry name" value="PEA_transf_C"/>
</dbReference>
<feature type="transmembrane region" description="Helical" evidence="8">
    <location>
        <begin position="118"/>
        <end position="142"/>
    </location>
</feature>